<dbReference type="CDD" id="cd02440">
    <property type="entry name" value="AdoMet_MTases"/>
    <property type="match status" value="1"/>
</dbReference>
<sequence>MSHSKPHAAGEASRWITRWLGALPPGARVLDLACGSGRHALLAACQGHRVLAVDRDAEALDRLRAESIAALGAGSQDRLELRCIDLEQGPWALPPGGFDAVIVANYLFRPRFALACGLLAPGGLLVYETFASGNEAWGRPSNPDFLLREGELIARTQAAGLAVIAYESGYVPTPKPAVVQRVCAARPSPGSAKLAVLATDPPTDLP</sequence>
<dbReference type="GO" id="GO:0032259">
    <property type="term" value="P:methylation"/>
    <property type="evidence" value="ECO:0007669"/>
    <property type="project" value="UniProtKB-KW"/>
</dbReference>
<evidence type="ECO:0000256" key="3">
    <source>
        <dbReference type="ARBA" id="ARBA00022691"/>
    </source>
</evidence>
<dbReference type="Gene3D" id="3.40.50.150">
    <property type="entry name" value="Vaccinia Virus protein VP39"/>
    <property type="match status" value="1"/>
</dbReference>
<feature type="domain" description="Methyltransferase" evidence="4">
    <location>
        <begin position="29"/>
        <end position="107"/>
    </location>
</feature>
<keyword evidence="2 5" id="KW-0808">Transferase</keyword>
<keyword evidence="6" id="KW-1185">Reference proteome</keyword>
<evidence type="ECO:0000256" key="2">
    <source>
        <dbReference type="ARBA" id="ARBA00022679"/>
    </source>
</evidence>
<dbReference type="PANTHER" id="PTHR43464">
    <property type="entry name" value="METHYLTRANSFERASE"/>
    <property type="match status" value="1"/>
</dbReference>
<dbReference type="GO" id="GO:0008168">
    <property type="term" value="F:methyltransferase activity"/>
    <property type="evidence" value="ECO:0007669"/>
    <property type="project" value="UniProtKB-KW"/>
</dbReference>
<protein>
    <submittedName>
        <fullName evidence="5">Methyltransferase domain-containing protein</fullName>
    </submittedName>
</protein>
<dbReference type="Pfam" id="PF13649">
    <property type="entry name" value="Methyltransf_25"/>
    <property type="match status" value="1"/>
</dbReference>
<keyword evidence="3" id="KW-0949">S-adenosyl-L-methionine</keyword>
<dbReference type="InterPro" id="IPR029063">
    <property type="entry name" value="SAM-dependent_MTases_sf"/>
</dbReference>
<evidence type="ECO:0000313" key="5">
    <source>
        <dbReference type="EMBL" id="TXL62641.1"/>
    </source>
</evidence>
<dbReference type="InterPro" id="IPR041698">
    <property type="entry name" value="Methyltransf_25"/>
</dbReference>
<dbReference type="SUPFAM" id="SSF53335">
    <property type="entry name" value="S-adenosyl-L-methionine-dependent methyltransferases"/>
    <property type="match status" value="1"/>
</dbReference>
<dbReference type="OrthoDB" id="9804312at2"/>
<dbReference type="EMBL" id="VDUY01000009">
    <property type="protein sequence ID" value="TXL62641.1"/>
    <property type="molecule type" value="Genomic_DNA"/>
</dbReference>
<evidence type="ECO:0000313" key="6">
    <source>
        <dbReference type="Proteomes" id="UP000321548"/>
    </source>
</evidence>
<proteinExistence type="predicted"/>
<reference evidence="5 6" key="1">
    <citation type="submission" date="2019-06" db="EMBL/GenBank/DDBJ databases">
        <title>Quisquiliibacterium sp. nov., isolated from a maize field.</title>
        <authorList>
            <person name="Lin S.-Y."/>
            <person name="Tsai C.-F."/>
            <person name="Young C.-C."/>
        </authorList>
    </citation>
    <scope>NUCLEOTIDE SEQUENCE [LARGE SCALE GENOMIC DNA]</scope>
    <source>
        <strain evidence="5 6">CC-CFT501</strain>
    </source>
</reference>
<evidence type="ECO:0000256" key="1">
    <source>
        <dbReference type="ARBA" id="ARBA00022603"/>
    </source>
</evidence>
<comment type="caution">
    <text evidence="5">The sequence shown here is derived from an EMBL/GenBank/DDBJ whole genome shotgun (WGS) entry which is preliminary data.</text>
</comment>
<gene>
    <name evidence="5" type="ORF">FHP08_17610</name>
</gene>
<dbReference type="AlphaFoldDB" id="A0A5C8NP90"/>
<dbReference type="Proteomes" id="UP000321548">
    <property type="component" value="Unassembled WGS sequence"/>
</dbReference>
<evidence type="ECO:0000259" key="4">
    <source>
        <dbReference type="Pfam" id="PF13649"/>
    </source>
</evidence>
<organism evidence="5 6">
    <name type="scientific">Zeimonas arvi</name>
    <dbReference type="NCBI Taxonomy" id="2498847"/>
    <lineage>
        <taxon>Bacteria</taxon>
        <taxon>Pseudomonadati</taxon>
        <taxon>Pseudomonadota</taxon>
        <taxon>Betaproteobacteria</taxon>
        <taxon>Burkholderiales</taxon>
        <taxon>Burkholderiaceae</taxon>
        <taxon>Zeimonas</taxon>
    </lineage>
</organism>
<keyword evidence="1 5" id="KW-0489">Methyltransferase</keyword>
<dbReference type="RefSeq" id="WP_147705814.1">
    <property type="nucleotide sequence ID" value="NZ_VDUY01000009.1"/>
</dbReference>
<name>A0A5C8NP90_9BURK</name>
<dbReference type="PANTHER" id="PTHR43464:SF19">
    <property type="entry name" value="UBIQUINONE BIOSYNTHESIS O-METHYLTRANSFERASE, MITOCHONDRIAL"/>
    <property type="match status" value="1"/>
</dbReference>
<accession>A0A5C8NP90</accession>